<keyword evidence="1 5" id="KW-0479">Metal-binding</keyword>
<feature type="compositionally biased region" description="Gly residues" evidence="6">
    <location>
        <begin position="337"/>
        <end position="354"/>
    </location>
</feature>
<name>A0A0G4GIR7_VITBC</name>
<evidence type="ECO:0000313" key="8">
    <source>
        <dbReference type="EMBL" id="CEM29590.1"/>
    </source>
</evidence>
<dbReference type="InParanoid" id="A0A0G4GIR7"/>
<dbReference type="Proteomes" id="UP000041254">
    <property type="component" value="Unassembled WGS sequence"/>
</dbReference>
<feature type="compositionally biased region" description="Polar residues" evidence="6">
    <location>
        <begin position="132"/>
        <end position="145"/>
    </location>
</feature>
<evidence type="ECO:0000256" key="6">
    <source>
        <dbReference type="SAM" id="MobiDB-lite"/>
    </source>
</evidence>
<protein>
    <recommendedName>
        <fullName evidence="7">C3H1-type domain-containing protein</fullName>
    </recommendedName>
</protein>
<feature type="region of interest" description="Disordered" evidence="6">
    <location>
        <begin position="129"/>
        <end position="168"/>
    </location>
</feature>
<evidence type="ECO:0000313" key="9">
    <source>
        <dbReference type="Proteomes" id="UP000041254"/>
    </source>
</evidence>
<gene>
    <name evidence="8" type="ORF">Vbra_17843</name>
</gene>
<dbReference type="VEuPathDB" id="CryptoDB:Vbra_17843"/>
<keyword evidence="9" id="KW-1185">Reference proteome</keyword>
<evidence type="ECO:0000256" key="2">
    <source>
        <dbReference type="ARBA" id="ARBA00022737"/>
    </source>
</evidence>
<dbReference type="Pfam" id="PF00642">
    <property type="entry name" value="zf-CCCH"/>
    <property type="match status" value="2"/>
</dbReference>
<dbReference type="InterPro" id="IPR045877">
    <property type="entry name" value="ZFP36-like"/>
</dbReference>
<dbReference type="PROSITE" id="PS50103">
    <property type="entry name" value="ZF_C3H1"/>
    <property type="match status" value="2"/>
</dbReference>
<feature type="compositionally biased region" description="Low complexity" evidence="6">
    <location>
        <begin position="146"/>
        <end position="158"/>
    </location>
</feature>
<dbReference type="GO" id="GO:0008270">
    <property type="term" value="F:zinc ion binding"/>
    <property type="evidence" value="ECO:0007669"/>
    <property type="project" value="UniProtKB-KW"/>
</dbReference>
<feature type="domain" description="C3H1-type" evidence="7">
    <location>
        <begin position="59"/>
        <end position="87"/>
    </location>
</feature>
<keyword evidence="4 5" id="KW-0862">Zinc</keyword>
<feature type="region of interest" description="Disordered" evidence="6">
    <location>
        <begin position="332"/>
        <end position="394"/>
    </location>
</feature>
<dbReference type="Gene3D" id="4.10.1000.10">
    <property type="entry name" value="Zinc finger, CCCH-type"/>
    <property type="match status" value="2"/>
</dbReference>
<feature type="zinc finger region" description="C3H1-type" evidence="5">
    <location>
        <begin position="59"/>
        <end position="87"/>
    </location>
</feature>
<sequence>MALQGPPLPAFPRGSTLSPSHRLYKTSICRDWVMTNGHCPRGAICSFAHGQEELRSGPGYKEVLCPFYEWSGVCSKGDKCRHAHSECELRPHKSELASEYPSQWWEKLSHKRRDGKAFPALLHLDTMDASHESSSPDAPGTSASATHTPPTHTPPTDHQPQHHQHQHDHPFFKAHFWPDSNVMFADRRTLFVVVVNKPVCWDLQSLTDSVERAAYSKRIIPRFSRSLSYCVEGNDFAVIRCHDEMSAIDIINIKELPAPPTPTATDVLPSPHQMAIVLSPYDATHDMLLLKDPHRKSLSGVDHGCPEIIRPPTEPVCDMVPLPVAKDTHASSAVLSGGDGAGGGGGEGSVGDGGKPVRRRRGKTTSVPLPPWRTNKAYDVYRDGGGQQPPPRVSEDVKSLLEIAKIVEGIGQQYSSDSMAIHTMADPSTATHTHHHDKHATGMAVDVSDEAPRTPQPKAASPARRVKRESSTPAGSANKHDSHKEGTSGRLDGGHHSDNNNKSGAGVCAGERSGELSGQGDDVMQLWDDGRKSRYDNKRKRCPTPPPRVCTTARFDVSPAPKHPMLFIPKRMRLAYE</sequence>
<evidence type="ECO:0000256" key="3">
    <source>
        <dbReference type="ARBA" id="ARBA00022771"/>
    </source>
</evidence>
<organism evidence="8 9">
    <name type="scientific">Vitrella brassicaformis (strain CCMP3155)</name>
    <dbReference type="NCBI Taxonomy" id="1169540"/>
    <lineage>
        <taxon>Eukaryota</taxon>
        <taxon>Sar</taxon>
        <taxon>Alveolata</taxon>
        <taxon>Colpodellida</taxon>
        <taxon>Vitrellaceae</taxon>
        <taxon>Vitrella</taxon>
    </lineage>
</organism>
<keyword evidence="3 5" id="KW-0863">Zinc-finger</keyword>
<accession>A0A0G4GIR7</accession>
<feature type="zinc finger region" description="C3H1-type" evidence="5">
    <location>
        <begin position="23"/>
        <end position="52"/>
    </location>
</feature>
<dbReference type="InterPro" id="IPR036855">
    <property type="entry name" value="Znf_CCCH_sf"/>
</dbReference>
<dbReference type="GO" id="GO:0003729">
    <property type="term" value="F:mRNA binding"/>
    <property type="evidence" value="ECO:0007669"/>
    <property type="project" value="InterPro"/>
</dbReference>
<reference evidence="8 9" key="1">
    <citation type="submission" date="2014-11" db="EMBL/GenBank/DDBJ databases">
        <authorList>
            <person name="Zhu J."/>
            <person name="Qi W."/>
            <person name="Song R."/>
        </authorList>
    </citation>
    <scope>NUCLEOTIDE SEQUENCE [LARGE SCALE GENOMIC DNA]</scope>
</reference>
<dbReference type="SMART" id="SM00356">
    <property type="entry name" value="ZnF_C3H1"/>
    <property type="match status" value="2"/>
</dbReference>
<evidence type="ECO:0000256" key="4">
    <source>
        <dbReference type="ARBA" id="ARBA00022833"/>
    </source>
</evidence>
<feature type="domain" description="C3H1-type" evidence="7">
    <location>
        <begin position="23"/>
        <end position="52"/>
    </location>
</feature>
<dbReference type="OrthoDB" id="410307at2759"/>
<dbReference type="STRING" id="1169540.A0A0G4GIR7"/>
<proteinExistence type="predicted"/>
<dbReference type="PANTHER" id="PTHR12547">
    <property type="entry name" value="CCCH ZINC FINGER/TIS11-RELATED"/>
    <property type="match status" value="1"/>
</dbReference>
<evidence type="ECO:0000256" key="1">
    <source>
        <dbReference type="ARBA" id="ARBA00022723"/>
    </source>
</evidence>
<evidence type="ECO:0000259" key="7">
    <source>
        <dbReference type="PROSITE" id="PS50103"/>
    </source>
</evidence>
<dbReference type="AlphaFoldDB" id="A0A0G4GIR7"/>
<dbReference type="EMBL" id="CDMY01000677">
    <property type="protein sequence ID" value="CEM29590.1"/>
    <property type="molecule type" value="Genomic_DNA"/>
</dbReference>
<evidence type="ECO:0000256" key="5">
    <source>
        <dbReference type="PROSITE-ProRule" id="PRU00723"/>
    </source>
</evidence>
<keyword evidence="2" id="KW-0677">Repeat</keyword>
<dbReference type="SUPFAM" id="SSF90229">
    <property type="entry name" value="CCCH zinc finger"/>
    <property type="match status" value="2"/>
</dbReference>
<feature type="compositionally biased region" description="Basic and acidic residues" evidence="6">
    <location>
        <begin position="478"/>
        <end position="499"/>
    </location>
</feature>
<dbReference type="InterPro" id="IPR000571">
    <property type="entry name" value="Znf_CCCH"/>
</dbReference>
<feature type="region of interest" description="Disordered" evidence="6">
    <location>
        <begin position="446"/>
        <end position="526"/>
    </location>
</feature>